<feature type="compositionally biased region" description="Basic and acidic residues" evidence="2">
    <location>
        <begin position="585"/>
        <end position="601"/>
    </location>
</feature>
<organism evidence="4 5">
    <name type="scientific">Rosa chinensis</name>
    <name type="common">China rose</name>
    <dbReference type="NCBI Taxonomy" id="74649"/>
    <lineage>
        <taxon>Eukaryota</taxon>
        <taxon>Viridiplantae</taxon>
        <taxon>Streptophyta</taxon>
        <taxon>Embryophyta</taxon>
        <taxon>Tracheophyta</taxon>
        <taxon>Spermatophyta</taxon>
        <taxon>Magnoliopsida</taxon>
        <taxon>eudicotyledons</taxon>
        <taxon>Gunneridae</taxon>
        <taxon>Pentapetalae</taxon>
        <taxon>rosids</taxon>
        <taxon>fabids</taxon>
        <taxon>Rosales</taxon>
        <taxon>Rosaceae</taxon>
        <taxon>Rosoideae</taxon>
        <taxon>Rosoideae incertae sedis</taxon>
        <taxon>Rosa</taxon>
    </lineage>
</organism>
<feature type="region of interest" description="Disordered" evidence="2">
    <location>
        <begin position="127"/>
        <end position="834"/>
    </location>
</feature>
<name>A0A2P6QJ72_ROSCH</name>
<dbReference type="InterPro" id="IPR036483">
    <property type="entry name" value="PWI_dom_sf"/>
</dbReference>
<feature type="compositionally biased region" description="Basic residues" evidence="2">
    <location>
        <begin position="423"/>
        <end position="438"/>
    </location>
</feature>
<dbReference type="SMART" id="SM00311">
    <property type="entry name" value="PWI"/>
    <property type="match status" value="1"/>
</dbReference>
<feature type="compositionally biased region" description="Basic and acidic residues" evidence="2">
    <location>
        <begin position="680"/>
        <end position="702"/>
    </location>
</feature>
<feature type="compositionally biased region" description="Basic and acidic residues" evidence="2">
    <location>
        <begin position="565"/>
        <end position="578"/>
    </location>
</feature>
<dbReference type="OrthoDB" id="163257at2759"/>
<evidence type="ECO:0000259" key="3">
    <source>
        <dbReference type="PROSITE" id="PS51025"/>
    </source>
</evidence>
<dbReference type="EMBL" id="PDCK01000043">
    <property type="protein sequence ID" value="PRQ34213.1"/>
    <property type="molecule type" value="Genomic_DNA"/>
</dbReference>
<feature type="compositionally biased region" description="Basic residues" evidence="2">
    <location>
        <begin position="768"/>
        <end position="795"/>
    </location>
</feature>
<reference evidence="4 5" key="1">
    <citation type="journal article" date="2018" name="Nat. Genet.">
        <title>The Rosa genome provides new insights in the design of modern roses.</title>
        <authorList>
            <person name="Bendahmane M."/>
        </authorList>
    </citation>
    <scope>NUCLEOTIDE SEQUENCE [LARGE SCALE GENOMIC DNA]</scope>
    <source>
        <strain evidence="5">cv. Old Blush</strain>
    </source>
</reference>
<dbReference type="GO" id="GO:0048024">
    <property type="term" value="P:regulation of mRNA splicing, via spliceosome"/>
    <property type="evidence" value="ECO:0007669"/>
    <property type="project" value="TreeGrafter"/>
</dbReference>
<feature type="compositionally biased region" description="Low complexity" evidence="2">
    <location>
        <begin position="413"/>
        <end position="422"/>
    </location>
</feature>
<sequence length="857" mass="98116">MSGGFFRGTSADQDTRFSNKQAKLLKSQKFAPELEHLVDMRKVNMDVLRPWIANRVTELLGFEDEVLINFIYGLLDVKEVNGKEIQISLTGFMEKNTVKFMRELWTLLLSAQNNASGVPQQFLDAKQEEARKKKEEADAIETQRKKDKETLELERSKKMDGGVDKKSSNAALEPNSNRVSPMASSDRPDDERGNGKRNGVKPSNKVSRSPDSADSDSSLSPRFGERDRSRSVSISPKARGRSISSERGRGYRSPQRRPITPRRRSPEGSLSPKGRSLSPKGRSPYSRRGSRSKSPRRSRSPIVRRARSPYHRRSRSPGRRRSPPPFRSRRSPSPFRGRRSPYRRRRSPSPPRRRRLPSPIRNRRSPSPIRRRRSPSPLRRRTSPLVRRRRSPSPARRRSPSPVRSSYRRSPRNRYASPLQRRSPVRGGRRSPPLRRRSPSPSDRSSSSPIRRDSPSPIRRTTKQQRSPLQSHQERTRSIENLSPAPQQSSGSEGSLQRESKNGNDYRKRVAALSPSPEKSPPMSESPPGARSVREKRRLSSPYESPVKRPREQIAHYGSSSPSRKPREQKLRCDSPKESEEEEDAGRRPQSLERRSRDTSRISKQIISPAKIPNKEEYSPERVASGQRFTESKSYVDNTESRNKEQEMKSGKSSGRGSNVPIVHKDSLPGETQRASNPGEGKKADDKNRSHLKNTKDSEHRKPGSLRSSVEMIDHSNQSGGLDSGSEDSDKGRSEDKEKRKNKRSERQEVTSDDDYSYDSAIEDRKEAKRRRKEEKRLRKEKKRRRREERRRRREERRAEKQKVKNSSDASGSDGEHVTGRGFHSSDNEEEAVQKKLEIELRKKAIESLKAKKGISQ</sequence>
<gene>
    <name evidence="4" type="ORF">RchiOBHm_Chr5g0066361</name>
</gene>
<dbReference type="OMA" id="DHRQSPM"/>
<feature type="compositionally biased region" description="Polar residues" evidence="2">
    <location>
        <begin position="479"/>
        <end position="495"/>
    </location>
</feature>
<accession>A0A2P6QJ72</accession>
<feature type="compositionally biased region" description="Low complexity" evidence="2">
    <location>
        <begin position="514"/>
        <end position="528"/>
    </location>
</feature>
<dbReference type="PANTHER" id="PTHR23148">
    <property type="entry name" value="SERINE/ARGININE REGULATED NUCLEAR MATRIX PROTEIN"/>
    <property type="match status" value="1"/>
</dbReference>
<evidence type="ECO:0000256" key="1">
    <source>
        <dbReference type="ARBA" id="ARBA00022664"/>
    </source>
</evidence>
<feature type="compositionally biased region" description="Basic and acidic residues" evidence="2">
    <location>
        <begin position="814"/>
        <end position="834"/>
    </location>
</feature>
<evidence type="ECO:0000256" key="2">
    <source>
        <dbReference type="SAM" id="MobiDB-lite"/>
    </source>
</evidence>
<feature type="compositionally biased region" description="Low complexity" evidence="2">
    <location>
        <begin position="439"/>
        <end position="459"/>
    </location>
</feature>
<keyword evidence="5" id="KW-1185">Reference proteome</keyword>
<dbReference type="PANTHER" id="PTHR23148:SF0">
    <property type="entry name" value="SERINE_ARGININE REPETITIVE MATRIX PROTEIN 1"/>
    <property type="match status" value="1"/>
</dbReference>
<feature type="compositionally biased region" description="Basic and acidic residues" evidence="2">
    <location>
        <begin position="728"/>
        <end position="750"/>
    </location>
</feature>
<comment type="caution">
    <text evidence="4">The sequence shown here is derived from an EMBL/GenBank/DDBJ whole genome shotgun (WGS) entry which is preliminary data.</text>
</comment>
<feature type="compositionally biased region" description="Low complexity" evidence="2">
    <location>
        <begin position="207"/>
        <end position="222"/>
    </location>
</feature>
<feature type="compositionally biased region" description="Basic and acidic residues" evidence="2">
    <location>
        <begin position="496"/>
        <end position="508"/>
    </location>
</feature>
<dbReference type="PROSITE" id="PS51025">
    <property type="entry name" value="PWI"/>
    <property type="match status" value="1"/>
</dbReference>
<dbReference type="InterPro" id="IPR002483">
    <property type="entry name" value="PWI_dom"/>
</dbReference>
<protein>
    <submittedName>
        <fullName evidence="4">Putative PWI domain-containing protein</fullName>
    </submittedName>
</protein>
<dbReference type="InterPro" id="IPR052225">
    <property type="entry name" value="Ser/Arg_repetitive_matrix"/>
</dbReference>
<feature type="compositionally biased region" description="Polar residues" evidence="2">
    <location>
        <begin position="168"/>
        <end position="183"/>
    </location>
</feature>
<dbReference type="STRING" id="74649.A0A2P6QJ72"/>
<feature type="compositionally biased region" description="Basic and acidic residues" evidence="2">
    <location>
        <begin position="639"/>
        <end position="650"/>
    </location>
</feature>
<dbReference type="Proteomes" id="UP000238479">
    <property type="component" value="Chromosome 5"/>
</dbReference>
<evidence type="ECO:0000313" key="5">
    <source>
        <dbReference type="Proteomes" id="UP000238479"/>
    </source>
</evidence>
<feature type="compositionally biased region" description="Polar residues" evidence="2">
    <location>
        <begin position="627"/>
        <end position="638"/>
    </location>
</feature>
<proteinExistence type="predicted"/>
<feature type="compositionally biased region" description="Basic and acidic residues" evidence="2">
    <location>
        <begin position="127"/>
        <end position="167"/>
    </location>
</feature>
<dbReference type="SUPFAM" id="SSF101233">
    <property type="entry name" value="PWI domain"/>
    <property type="match status" value="1"/>
</dbReference>
<dbReference type="Pfam" id="PF01480">
    <property type="entry name" value="PWI"/>
    <property type="match status" value="1"/>
</dbReference>
<dbReference type="GO" id="GO:0003723">
    <property type="term" value="F:RNA binding"/>
    <property type="evidence" value="ECO:0007669"/>
    <property type="project" value="TreeGrafter"/>
</dbReference>
<feature type="domain" description="PWI" evidence="3">
    <location>
        <begin position="27"/>
        <end position="125"/>
    </location>
</feature>
<dbReference type="Gene3D" id="1.20.1390.10">
    <property type="entry name" value="PWI domain"/>
    <property type="match status" value="1"/>
</dbReference>
<dbReference type="GO" id="GO:0005681">
    <property type="term" value="C:spliceosomal complex"/>
    <property type="evidence" value="ECO:0007669"/>
    <property type="project" value="TreeGrafter"/>
</dbReference>
<dbReference type="Gramene" id="PRQ34213">
    <property type="protein sequence ID" value="PRQ34213"/>
    <property type="gene ID" value="RchiOBHm_Chr5g0066361"/>
</dbReference>
<feature type="compositionally biased region" description="Basic residues" evidence="2">
    <location>
        <begin position="288"/>
        <end position="399"/>
    </location>
</feature>
<feature type="compositionally biased region" description="Low complexity" evidence="2">
    <location>
        <begin position="278"/>
        <end position="287"/>
    </location>
</feature>
<dbReference type="AlphaFoldDB" id="A0A2P6QJ72"/>
<keyword evidence="1" id="KW-0507">mRNA processing</keyword>
<evidence type="ECO:0000313" key="4">
    <source>
        <dbReference type="EMBL" id="PRQ34213.1"/>
    </source>
</evidence>
<dbReference type="GO" id="GO:0006397">
    <property type="term" value="P:mRNA processing"/>
    <property type="evidence" value="ECO:0007669"/>
    <property type="project" value="UniProtKB-KW"/>
</dbReference>